<reference evidence="1 3" key="1">
    <citation type="submission" date="2015-07" db="EMBL/GenBank/DDBJ databases">
        <authorList>
            <person name="Cajimat M.N.B."/>
            <person name="Milazzo M.L."/>
            <person name="Fulhorst C.F."/>
        </authorList>
    </citation>
    <scope>NUCLEOTIDE SEQUENCE [LARGE SCALE GENOMIC DNA]</scope>
    <source>
        <strain evidence="1">Single colony</strain>
    </source>
</reference>
<organism evidence="1 3">
    <name type="scientific">Rhodotorula toruloides</name>
    <name type="common">Yeast</name>
    <name type="synonym">Rhodosporidium toruloides</name>
    <dbReference type="NCBI Taxonomy" id="5286"/>
    <lineage>
        <taxon>Eukaryota</taxon>
        <taxon>Fungi</taxon>
        <taxon>Dikarya</taxon>
        <taxon>Basidiomycota</taxon>
        <taxon>Pucciniomycotina</taxon>
        <taxon>Microbotryomycetes</taxon>
        <taxon>Sporidiobolales</taxon>
        <taxon>Sporidiobolaceae</taxon>
        <taxon>Rhodotorula</taxon>
    </lineage>
</organism>
<accession>A0A0K3CUP1</accession>
<dbReference type="Proteomes" id="UP000199069">
    <property type="component" value="Unassembled WGS sequence"/>
</dbReference>
<dbReference type="OMA" id="HVNYLTL"/>
<evidence type="ECO:0000313" key="3">
    <source>
        <dbReference type="Proteomes" id="UP000199069"/>
    </source>
</evidence>
<dbReference type="OrthoDB" id="10545779at2759"/>
<evidence type="ECO:0000313" key="4">
    <source>
        <dbReference type="Proteomes" id="UP000239560"/>
    </source>
</evidence>
<gene>
    <name evidence="1" type="primary">FGENESH: predicted gene_15.143</name>
    <name evidence="2" type="ORF">AAT19DRAFT_11218</name>
    <name evidence="1" type="ORF">BN2166_0068620</name>
</gene>
<dbReference type="SUPFAM" id="SSF52047">
    <property type="entry name" value="RNI-like"/>
    <property type="match status" value="1"/>
</dbReference>
<protein>
    <submittedName>
        <fullName evidence="1 2">Proteophosphoglycan 5</fullName>
    </submittedName>
</protein>
<keyword evidence="3" id="KW-1185">Reference proteome</keyword>
<dbReference type="InterPro" id="IPR032675">
    <property type="entry name" value="LRR_dom_sf"/>
</dbReference>
<reference evidence="2 4" key="2">
    <citation type="journal article" date="2018" name="Elife">
        <title>Functional genomics of lipid metabolism in the oleaginous yeast Rhodosporidium toruloides.</title>
        <authorList>
            <person name="Coradetti S.T."/>
            <person name="Pinel D."/>
            <person name="Geiselman G."/>
            <person name="Ito M."/>
            <person name="Mondo S."/>
            <person name="Reilly M.C."/>
            <person name="Cheng Y.F."/>
            <person name="Bauer S."/>
            <person name="Grigoriev I."/>
            <person name="Gladden J.M."/>
            <person name="Simmons B.A."/>
            <person name="Brem R."/>
            <person name="Arkin A.P."/>
            <person name="Skerker J.M."/>
        </authorList>
    </citation>
    <scope>NUCLEOTIDE SEQUENCE [LARGE SCALE GENOMIC DNA]</scope>
    <source>
        <strain evidence="2 4">NBRC 0880</strain>
    </source>
</reference>
<evidence type="ECO:0000313" key="2">
    <source>
        <dbReference type="EMBL" id="PRQ70469.1"/>
    </source>
</evidence>
<evidence type="ECO:0000313" key="1">
    <source>
        <dbReference type="EMBL" id="CTR11001.1"/>
    </source>
</evidence>
<proteinExistence type="predicted"/>
<name>A0A0K3CUP1_RHOTO</name>
<dbReference type="Gene3D" id="3.80.10.10">
    <property type="entry name" value="Ribonuclease Inhibitor"/>
    <property type="match status" value="2"/>
</dbReference>
<dbReference type="AlphaFoldDB" id="A0A0K3CUP1"/>
<dbReference type="EMBL" id="LCTV02000015">
    <property type="protein sequence ID" value="PRQ70469.1"/>
    <property type="molecule type" value="Genomic_DNA"/>
</dbReference>
<dbReference type="EMBL" id="CWKI01000015">
    <property type="protein sequence ID" value="CTR11001.1"/>
    <property type="molecule type" value="Genomic_DNA"/>
</dbReference>
<sequence length="631" mass="68885">MPQDYLTSLPAELFDYIRDLVIAGKPKQLVEALAASPGAASHVNYLTLRLPETAFSSEAAAPVLRMAILHLRNVRQISITGAGELSKMLLSPTSPKTLPALTQLSISGGLKGWITPFLPRHYHTLRYYRRLSFDCATILPLLAHELPHLTNLELEANESLKSQHLLRILSGPEKIVKLHTLSLSTSYGSRPPVHASLEPEGLFEVVELAKQEKVKNTFQTALLLLAGPAEQPTMPKDYLTSLPPELFDYIRDLVVTAKPKQYLGGISKAFLPSTRDRAFRGVCAFTESAATKLLEALAASPGAASHVNYLTLRLPETAFSSEAVAPMLRTAILHLRQVQYVDVGGAGELAKMLLSPTSPAALPALVCLTICSSLEGWTAPSSPTHHRNLGDYRQLSSLELVIQRDAQGLGARIPRPAEQIPMSPTFRSLSLGGVAIETSKAGYLAEAFRPKEFWLVGTQESSSPMSPRLRRLPPSVEHLGLVQEASRLEGISAVLPNLRQIKTLSLNSSFDCATILPLLAHELPHLTDLGLGANESLTSQHLLRTLSGPEKIVKLQILSLSHSFGSRPSVHASLEPEALIEVVELAEQEKVEVSGIRFWEAIEAKKARDARLEEEQEKRRAIVRALAALEI</sequence>
<dbReference type="Proteomes" id="UP000239560">
    <property type="component" value="Unassembled WGS sequence"/>
</dbReference>